<gene>
    <name evidence="2" type="ORF">DPV69_01145</name>
</gene>
<evidence type="ECO:0000256" key="1">
    <source>
        <dbReference type="SAM" id="SignalP"/>
    </source>
</evidence>
<comment type="caution">
    <text evidence="2">The sequence shown here is derived from an EMBL/GenBank/DDBJ whole genome shotgun (WGS) entry which is preliminary data.</text>
</comment>
<evidence type="ECO:0000313" key="2">
    <source>
        <dbReference type="EMBL" id="RWU09980.1"/>
    </source>
</evidence>
<dbReference type="RefSeq" id="WP_113645476.1">
    <property type="nucleotide sequence ID" value="NZ_QMHN01000001.1"/>
</dbReference>
<organism evidence="2 3">
    <name type="scientific">Pedobacter chitinilyticus</name>
    <dbReference type="NCBI Taxonomy" id="2233776"/>
    <lineage>
        <taxon>Bacteria</taxon>
        <taxon>Pseudomonadati</taxon>
        <taxon>Bacteroidota</taxon>
        <taxon>Sphingobacteriia</taxon>
        <taxon>Sphingobacteriales</taxon>
        <taxon>Sphingobacteriaceae</taxon>
        <taxon>Pedobacter</taxon>
    </lineage>
</organism>
<reference evidence="2 3" key="1">
    <citation type="submission" date="2018-06" db="EMBL/GenBank/DDBJ databases">
        <title>Pedobacter endophyticus sp. nov., an endophytic bacterium isolated from a leaf of Triticum aestivum.</title>
        <authorList>
            <person name="Zhang L."/>
        </authorList>
    </citation>
    <scope>NUCLEOTIDE SEQUENCE [LARGE SCALE GENOMIC DNA]</scope>
    <source>
        <strain evidence="2 3">CM134L-2</strain>
    </source>
</reference>
<dbReference type="AlphaFoldDB" id="A0A443Z0F3"/>
<feature type="signal peptide" evidence="1">
    <location>
        <begin position="1"/>
        <end position="22"/>
    </location>
</feature>
<dbReference type="Proteomes" id="UP000284120">
    <property type="component" value="Unassembled WGS sequence"/>
</dbReference>
<feature type="chain" id="PRO_5019032332" evidence="1">
    <location>
        <begin position="23"/>
        <end position="124"/>
    </location>
</feature>
<evidence type="ECO:0000313" key="3">
    <source>
        <dbReference type="Proteomes" id="UP000284120"/>
    </source>
</evidence>
<name>A0A443Z0F3_9SPHI</name>
<protein>
    <submittedName>
        <fullName evidence="2">Uncharacterized protein</fullName>
    </submittedName>
</protein>
<keyword evidence="1" id="KW-0732">Signal</keyword>
<dbReference type="PROSITE" id="PS51257">
    <property type="entry name" value="PROKAR_LIPOPROTEIN"/>
    <property type="match status" value="1"/>
</dbReference>
<proteinExistence type="predicted"/>
<dbReference type="OrthoDB" id="711418at2"/>
<dbReference type="EMBL" id="SAYW01000001">
    <property type="protein sequence ID" value="RWU09980.1"/>
    <property type="molecule type" value="Genomic_DNA"/>
</dbReference>
<sequence length="124" mass="13595">MKTQFKFLAVLLMIPLFFLACSKDDDPADNDLFVGTYNGTIGYNSGSTSIRTETGKVTVVKTGNNYDFKFSDGIPDLNGVQFQKNENEAVSIGNDESKYIKITAGTLKIAFTKDGAIWTADCTR</sequence>
<accession>A0A443Z0F3</accession>
<keyword evidence="3" id="KW-1185">Reference proteome</keyword>